<evidence type="ECO:0000313" key="1">
    <source>
        <dbReference type="EMBL" id="MDN4481301.1"/>
    </source>
</evidence>
<gene>
    <name evidence="1" type="ORF">QQX02_10235</name>
</gene>
<accession>A0ABT8GIN8</accession>
<dbReference type="EMBL" id="JAUHQA010000001">
    <property type="protein sequence ID" value="MDN4481301.1"/>
    <property type="molecule type" value="Genomic_DNA"/>
</dbReference>
<dbReference type="Proteomes" id="UP001172708">
    <property type="component" value="Unassembled WGS sequence"/>
</dbReference>
<sequence>MTDQPRAIVVFDGDCGLCNGFVAWLIRHDRERRFLIAGSAGTVGRAALDAMGLAPAVAASTLVIATPDGPRLRSDAVASVASRLGWPWRIGGAIRWIPRTIRDGVYSAVAARRPRRPADDPACGTPPGELVTEWRARLATTEDVEAITAASPGRHRSP</sequence>
<dbReference type="InterPro" id="IPR052927">
    <property type="entry name" value="DCC_oxidoreductase"/>
</dbReference>
<evidence type="ECO:0000313" key="2">
    <source>
        <dbReference type="Proteomes" id="UP001172708"/>
    </source>
</evidence>
<keyword evidence="2" id="KW-1185">Reference proteome</keyword>
<reference evidence="1" key="1">
    <citation type="submission" date="2023-06" db="EMBL/GenBank/DDBJ databases">
        <title>Egi l300058.</title>
        <authorList>
            <person name="Gao L."/>
            <person name="Fang B.-Z."/>
            <person name="Li W.-J."/>
        </authorList>
    </citation>
    <scope>NUCLEOTIDE SEQUENCE</scope>
    <source>
        <strain evidence="1">EGI L300058</strain>
    </source>
</reference>
<dbReference type="RefSeq" id="WP_301142886.1">
    <property type="nucleotide sequence ID" value="NZ_JAUHQA010000001.1"/>
</dbReference>
<name>A0ABT8GIN8_9MICO</name>
<dbReference type="PANTHER" id="PTHR33639">
    <property type="entry name" value="THIOL-DISULFIDE OXIDOREDUCTASE DCC"/>
    <property type="match status" value="1"/>
</dbReference>
<protein>
    <submittedName>
        <fullName evidence="1">DCC1-like thiol-disulfide oxidoreductase family protein</fullName>
    </submittedName>
</protein>
<dbReference type="InterPro" id="IPR007263">
    <property type="entry name" value="DCC1-like"/>
</dbReference>
<dbReference type="Pfam" id="PF04134">
    <property type="entry name" value="DCC1-like"/>
    <property type="match status" value="1"/>
</dbReference>
<proteinExistence type="predicted"/>
<dbReference type="PANTHER" id="PTHR33639:SF2">
    <property type="entry name" value="DUF393 DOMAIN-CONTAINING PROTEIN"/>
    <property type="match status" value="1"/>
</dbReference>
<comment type="caution">
    <text evidence="1">The sequence shown here is derived from an EMBL/GenBank/DDBJ whole genome shotgun (WGS) entry which is preliminary data.</text>
</comment>
<organism evidence="1 2">
    <name type="scientific">Demequina muriae</name>
    <dbReference type="NCBI Taxonomy" id="3051664"/>
    <lineage>
        <taxon>Bacteria</taxon>
        <taxon>Bacillati</taxon>
        <taxon>Actinomycetota</taxon>
        <taxon>Actinomycetes</taxon>
        <taxon>Micrococcales</taxon>
        <taxon>Demequinaceae</taxon>
        <taxon>Demequina</taxon>
    </lineage>
</organism>